<dbReference type="OrthoDB" id="8559161at2"/>
<dbReference type="PANTHER" id="PTHR43701:SF2">
    <property type="entry name" value="MEMBRANE TRANSPORTER PROTEIN YJNA-RELATED"/>
    <property type="match status" value="1"/>
</dbReference>
<accession>A0A1H6JHE3</accession>
<feature type="transmembrane region" description="Helical" evidence="5">
    <location>
        <begin position="213"/>
        <end position="233"/>
    </location>
</feature>
<dbReference type="AlphaFoldDB" id="A0A1H6JHE3"/>
<evidence type="ECO:0000313" key="7">
    <source>
        <dbReference type="Proteomes" id="UP000199634"/>
    </source>
</evidence>
<feature type="transmembrane region" description="Helical" evidence="5">
    <location>
        <begin position="245"/>
        <end position="262"/>
    </location>
</feature>
<dbReference type="Proteomes" id="UP000199634">
    <property type="component" value="Unassembled WGS sequence"/>
</dbReference>
<dbReference type="PANTHER" id="PTHR43701">
    <property type="entry name" value="MEMBRANE TRANSPORTER PROTEIN MJ0441-RELATED"/>
    <property type="match status" value="1"/>
</dbReference>
<feature type="transmembrane region" description="Helical" evidence="5">
    <location>
        <begin position="75"/>
        <end position="95"/>
    </location>
</feature>
<keyword evidence="5" id="KW-1003">Cell membrane</keyword>
<evidence type="ECO:0000256" key="1">
    <source>
        <dbReference type="ARBA" id="ARBA00004141"/>
    </source>
</evidence>
<feature type="transmembrane region" description="Helical" evidence="5">
    <location>
        <begin position="44"/>
        <end position="63"/>
    </location>
</feature>
<dbReference type="GO" id="GO:0005886">
    <property type="term" value="C:plasma membrane"/>
    <property type="evidence" value="ECO:0007669"/>
    <property type="project" value="UniProtKB-SubCell"/>
</dbReference>
<dbReference type="InterPro" id="IPR051598">
    <property type="entry name" value="TSUP/Inactive_protease-like"/>
</dbReference>
<keyword evidence="7" id="KW-1185">Reference proteome</keyword>
<dbReference type="Pfam" id="PF01925">
    <property type="entry name" value="TauE"/>
    <property type="match status" value="1"/>
</dbReference>
<dbReference type="InterPro" id="IPR002781">
    <property type="entry name" value="TM_pro_TauE-like"/>
</dbReference>
<evidence type="ECO:0000256" key="2">
    <source>
        <dbReference type="ARBA" id="ARBA00022692"/>
    </source>
</evidence>
<evidence type="ECO:0000256" key="5">
    <source>
        <dbReference type="RuleBase" id="RU363041"/>
    </source>
</evidence>
<evidence type="ECO:0000313" key="6">
    <source>
        <dbReference type="EMBL" id="SEH61365.1"/>
    </source>
</evidence>
<keyword evidence="2 5" id="KW-0812">Transmembrane</keyword>
<proteinExistence type="inferred from homology"/>
<organism evidence="6 7">
    <name type="scientific">Paenimyroides marinum</name>
    <dbReference type="NCBI Taxonomy" id="1159016"/>
    <lineage>
        <taxon>Bacteria</taxon>
        <taxon>Pseudomonadati</taxon>
        <taxon>Bacteroidota</taxon>
        <taxon>Flavobacteriia</taxon>
        <taxon>Flavobacteriales</taxon>
        <taxon>Flavobacteriaceae</taxon>
        <taxon>Paenimyroides</taxon>
    </lineage>
</organism>
<comment type="similarity">
    <text evidence="5">Belongs to the 4-toluene sulfonate uptake permease (TSUP) (TC 2.A.102) family.</text>
</comment>
<gene>
    <name evidence="6" type="ORF">SAMN02927937_00477</name>
</gene>
<feature type="transmembrane region" description="Helical" evidence="5">
    <location>
        <begin position="12"/>
        <end position="38"/>
    </location>
</feature>
<protein>
    <recommendedName>
        <fullName evidence="5">Probable membrane transporter protein</fullName>
    </recommendedName>
</protein>
<evidence type="ECO:0000256" key="3">
    <source>
        <dbReference type="ARBA" id="ARBA00022989"/>
    </source>
</evidence>
<name>A0A1H6JHE3_9FLAO</name>
<evidence type="ECO:0000256" key="4">
    <source>
        <dbReference type="ARBA" id="ARBA00023136"/>
    </source>
</evidence>
<keyword evidence="3 5" id="KW-1133">Transmembrane helix</keyword>
<comment type="subcellular location">
    <subcellularLocation>
        <location evidence="5">Cell membrane</location>
        <topology evidence="5">Multi-pass membrane protein</topology>
    </subcellularLocation>
    <subcellularLocation>
        <location evidence="1">Membrane</location>
        <topology evidence="1">Multi-pass membrane protein</topology>
    </subcellularLocation>
</comment>
<feature type="transmembrane region" description="Helical" evidence="5">
    <location>
        <begin position="115"/>
        <end position="132"/>
    </location>
</feature>
<sequence length="266" mass="28557">MHDIHFYIGLSLALFIGVTLGMVGSGGSILTVPILVYVVGIDPVIATAYSLFIVGSTSAVGSIKNTIDKNVNFKIVLLFGIPSLLAVFFTRSQLVPLLPDVITLSNNVSVSKPKLIMLIFSVVMFAASSKMIKKPRQKNLATPKIVTSAVPLITQGLLIGTVSGLVGAGGGFLIIPVLVFFANLSMKQAVGTSLTIIAIQCLIGFTGDLGHHSIDWVLILSFSTVSIVGLFIGNRLSKRIIDGNLRRIFGWFIVLMSIYIMFKELF</sequence>
<dbReference type="RefSeq" id="WP_091095918.1">
    <property type="nucleotide sequence ID" value="NZ_FNXE01000004.1"/>
</dbReference>
<dbReference type="EMBL" id="FNXE01000004">
    <property type="protein sequence ID" value="SEH61365.1"/>
    <property type="molecule type" value="Genomic_DNA"/>
</dbReference>
<feature type="transmembrane region" description="Helical" evidence="5">
    <location>
        <begin position="165"/>
        <end position="182"/>
    </location>
</feature>
<dbReference type="STRING" id="1159016.SAMN02927937_00477"/>
<keyword evidence="4 5" id="KW-0472">Membrane</keyword>
<reference evidence="7" key="1">
    <citation type="submission" date="2016-10" db="EMBL/GenBank/DDBJ databases">
        <authorList>
            <person name="Varghese N."/>
            <person name="Submissions S."/>
        </authorList>
    </citation>
    <scope>NUCLEOTIDE SEQUENCE [LARGE SCALE GENOMIC DNA]</scope>
    <source>
        <strain evidence="7">CGMCC 1.10825</strain>
    </source>
</reference>